<feature type="transmembrane region" description="Helical" evidence="1">
    <location>
        <begin position="9"/>
        <end position="29"/>
    </location>
</feature>
<feature type="transmembrane region" description="Helical" evidence="1">
    <location>
        <begin position="111"/>
        <end position="132"/>
    </location>
</feature>
<dbReference type="RefSeq" id="WP_035315102.1">
    <property type="nucleotide sequence ID" value="NZ_JPNB01000001.1"/>
</dbReference>
<reference evidence="3 4" key="1">
    <citation type="submission" date="2019-03" db="EMBL/GenBank/DDBJ databases">
        <title>Genomic Encyclopedia of Type Strains, Phase IV (KMG-IV): sequencing the most valuable type-strain genomes for metagenomic binning, comparative biology and taxonomic classification.</title>
        <authorList>
            <person name="Goeker M."/>
        </authorList>
    </citation>
    <scope>NUCLEOTIDE SEQUENCE [LARGE SCALE GENOMIC DNA]</scope>
    <source>
        <strain evidence="3 4">DSM 100556</strain>
    </source>
</reference>
<feature type="transmembrane region" description="Helical" evidence="1">
    <location>
        <begin position="144"/>
        <end position="167"/>
    </location>
</feature>
<gene>
    <name evidence="3" type="ORF">EDD76_102318</name>
</gene>
<feature type="domain" description="CAAX prenyl protease 2/Lysostaphin resistance protein A-like" evidence="2">
    <location>
        <begin position="112"/>
        <end position="213"/>
    </location>
</feature>
<dbReference type="STRING" id="1469948.GCA_000732725_00354"/>
<dbReference type="OrthoDB" id="9777755at2"/>
<keyword evidence="1" id="KW-0472">Membrane</keyword>
<dbReference type="GO" id="GO:0080120">
    <property type="term" value="P:CAAX-box protein maturation"/>
    <property type="evidence" value="ECO:0007669"/>
    <property type="project" value="UniProtKB-ARBA"/>
</dbReference>
<dbReference type="GO" id="GO:0006508">
    <property type="term" value="P:proteolysis"/>
    <property type="evidence" value="ECO:0007669"/>
    <property type="project" value="UniProtKB-KW"/>
</dbReference>
<keyword evidence="3" id="KW-0645">Protease</keyword>
<feature type="transmembrane region" description="Helical" evidence="1">
    <location>
        <begin position="173"/>
        <end position="193"/>
    </location>
</feature>
<feature type="transmembrane region" description="Helical" evidence="1">
    <location>
        <begin position="82"/>
        <end position="105"/>
    </location>
</feature>
<keyword evidence="3" id="KW-0378">Hydrolase</keyword>
<proteinExistence type="predicted"/>
<evidence type="ECO:0000256" key="1">
    <source>
        <dbReference type="SAM" id="Phobius"/>
    </source>
</evidence>
<dbReference type="InterPro" id="IPR003675">
    <property type="entry name" value="Rce1/LyrA-like_dom"/>
</dbReference>
<dbReference type="AlphaFoldDB" id="A0A4R1R565"/>
<feature type="transmembrane region" description="Helical" evidence="1">
    <location>
        <begin position="224"/>
        <end position="240"/>
    </location>
</feature>
<protein>
    <submittedName>
        <fullName evidence="3">CAAX prenyl protease-like protein</fullName>
    </submittedName>
</protein>
<keyword evidence="1" id="KW-0812">Transmembrane</keyword>
<comment type="caution">
    <text evidence="3">The sequence shown here is derived from an EMBL/GenBank/DDBJ whole genome shotgun (WGS) entry which is preliminary data.</text>
</comment>
<feature type="transmembrane region" description="Helical" evidence="1">
    <location>
        <begin position="41"/>
        <end position="62"/>
    </location>
</feature>
<name>A0A4R1R565_9FIRM</name>
<dbReference type="EMBL" id="SLUO01000002">
    <property type="protein sequence ID" value="TCL60619.1"/>
    <property type="molecule type" value="Genomic_DNA"/>
</dbReference>
<accession>A0A4R1R565</accession>
<keyword evidence="4" id="KW-1185">Reference proteome</keyword>
<keyword evidence="1" id="KW-1133">Transmembrane helix</keyword>
<evidence type="ECO:0000313" key="4">
    <source>
        <dbReference type="Proteomes" id="UP000295718"/>
    </source>
</evidence>
<dbReference type="Pfam" id="PF02517">
    <property type="entry name" value="Rce1-like"/>
    <property type="match status" value="1"/>
</dbReference>
<sequence>MNDIRYARIYLMGTMAQMIIICLIIAILRTNAIQYPKILEIIFLIIGGSSSALWGIIISLKAKRAESLHRIIKDFFKIKQSVRHYGIVALFILIIFGFQFFTGSFLDGTKWYSFFVFFIVAIVFGGIEEIGWRYTFQPIIEQKVTFGIASTITFVSWCIWHYMYFYLTDSLQSIQHISFIIGLLGSSFGLGAIYYISNSLWLCVLYHCLLNVFSQTMMVNDLKIVIVCNAVCIILSIVMVKGRGDNNACSTAKS</sequence>
<evidence type="ECO:0000313" key="3">
    <source>
        <dbReference type="EMBL" id="TCL60619.1"/>
    </source>
</evidence>
<dbReference type="Proteomes" id="UP000295718">
    <property type="component" value="Unassembled WGS sequence"/>
</dbReference>
<evidence type="ECO:0000259" key="2">
    <source>
        <dbReference type="Pfam" id="PF02517"/>
    </source>
</evidence>
<organism evidence="3 4">
    <name type="scientific">Kineothrix alysoides</name>
    <dbReference type="NCBI Taxonomy" id="1469948"/>
    <lineage>
        <taxon>Bacteria</taxon>
        <taxon>Bacillati</taxon>
        <taxon>Bacillota</taxon>
        <taxon>Clostridia</taxon>
        <taxon>Lachnospirales</taxon>
        <taxon>Lachnospiraceae</taxon>
        <taxon>Kineothrix</taxon>
    </lineage>
</organism>
<dbReference type="GO" id="GO:0004175">
    <property type="term" value="F:endopeptidase activity"/>
    <property type="evidence" value="ECO:0007669"/>
    <property type="project" value="UniProtKB-ARBA"/>
</dbReference>